<reference evidence="2 3" key="1">
    <citation type="submission" date="2023-07" db="EMBL/GenBank/DDBJ databases">
        <title>Bacillus lucianemedeirus sp. nov, a new species isolated from an immunobiological production facility.</title>
        <authorList>
            <person name="Costa L.V."/>
            <person name="Miranda R.V.S.L."/>
            <person name="Brandao M.L.L."/>
            <person name="Reis C.M.F."/>
            <person name="Frazao A.M."/>
            <person name="Cruz F.V."/>
            <person name="Baio P.V.P."/>
            <person name="Veras J.F.C."/>
            <person name="Ramos J.N."/>
            <person name="Vieira V."/>
        </authorList>
    </citation>
    <scope>NUCLEOTIDE SEQUENCE [LARGE SCALE GENOMIC DNA]</scope>
    <source>
        <strain evidence="2 3">B190/17</strain>
    </source>
</reference>
<dbReference type="Proteomes" id="UP001619911">
    <property type="component" value="Unassembled WGS sequence"/>
</dbReference>
<gene>
    <name evidence="2" type="ORF">QYG89_12295</name>
</gene>
<organism evidence="2 3">
    <name type="scientific">Bacillus lumedeiriae</name>
    <dbReference type="NCBI Taxonomy" id="3058829"/>
    <lineage>
        <taxon>Bacteria</taxon>
        <taxon>Bacillati</taxon>
        <taxon>Bacillota</taxon>
        <taxon>Bacilli</taxon>
        <taxon>Bacillales</taxon>
        <taxon>Bacillaceae</taxon>
        <taxon>Bacillus</taxon>
    </lineage>
</organism>
<dbReference type="RefSeq" id="WP_404317756.1">
    <property type="nucleotide sequence ID" value="NZ_JAUIYO010000010.1"/>
</dbReference>
<dbReference type="Pfam" id="PF02538">
    <property type="entry name" value="Hydantoinase_B"/>
    <property type="match status" value="1"/>
</dbReference>
<dbReference type="PANTHER" id="PTHR11365">
    <property type="entry name" value="5-OXOPROLINASE RELATED"/>
    <property type="match status" value="1"/>
</dbReference>
<dbReference type="InterPro" id="IPR045079">
    <property type="entry name" value="Oxoprolinase-like"/>
</dbReference>
<accession>A0ABW8IBC5</accession>
<feature type="domain" description="Hydantoinase B/oxoprolinase" evidence="1">
    <location>
        <begin position="8"/>
        <end position="535"/>
    </location>
</feature>
<comment type="caution">
    <text evidence="2">The sequence shown here is derived from an EMBL/GenBank/DDBJ whole genome shotgun (WGS) entry which is preliminary data.</text>
</comment>
<dbReference type="EMBL" id="JAUIYO010000010">
    <property type="protein sequence ID" value="MFK2826434.1"/>
    <property type="molecule type" value="Genomic_DNA"/>
</dbReference>
<name>A0ABW8IBC5_9BACI</name>
<proteinExistence type="predicted"/>
<keyword evidence="3" id="KW-1185">Reference proteome</keyword>
<protein>
    <submittedName>
        <fullName evidence="2">Hydantoinase B/oxoprolinase family protein</fullName>
    </submittedName>
</protein>
<dbReference type="PANTHER" id="PTHR11365:SF23">
    <property type="entry name" value="HYPOTHETICAL 5-OXOPROLINASE (EUROFUNG)-RELATED"/>
    <property type="match status" value="1"/>
</dbReference>
<sequence length="592" mass="65326">MQSTKKVDPITLAVVQGTLETTQREMTLTIEKTARSSVLNLAHDYSNALFNWTPEMILQGQDLAIHLGSLMPAVRSISSYFEGDIYPGDIIYHNDPMYGGSHILDCCMYKPIFFEGELIFWAVSKAHLTDMGGPVPASYNPDAKEIYAEGLRIPPIKLWEKGKERKDILNMILTNVRSRRDQAGDLRAQLGAVQVAERNLLRLLKKYGKETIKACIEELLNMSEKQMRKFISNVPDGVYKGQGIVEDAGHGYGDIKIETTVTIQGENMHIALNSPPQIPYFINSYYSNSFSAACLGIMMFTQAPAPYNEGMYRPITFDAGPTASLTNAMEPAPHVNCTTTPSESITDSVRDALEKAMPHRAVASWAHCNGINIAGVDPRKNNEEYVSMILATQVGGAGAIPGVMDGWNAIGPQCDFGGLNSGDIELMEYKYPIVIHRYNLRKDSACAGKWRGGYGTVWEVEPIDHTMSVIAFGEGRKFPPQSALGAFSKLIDKKVAYFEKTDEYGKTEKIIKNGIYEVNPGERFSAYAPGGGAGGNNYERDPEKVLTDVESGLLSIEAAEIEYAVVIDSNTMKINEGQTHLLRKQLMELSTI</sequence>
<evidence type="ECO:0000313" key="3">
    <source>
        <dbReference type="Proteomes" id="UP001619911"/>
    </source>
</evidence>
<dbReference type="InterPro" id="IPR003692">
    <property type="entry name" value="Hydantoinase_B"/>
</dbReference>
<evidence type="ECO:0000313" key="2">
    <source>
        <dbReference type="EMBL" id="MFK2826434.1"/>
    </source>
</evidence>
<evidence type="ECO:0000259" key="1">
    <source>
        <dbReference type="Pfam" id="PF02538"/>
    </source>
</evidence>